<evidence type="ECO:0000259" key="6">
    <source>
        <dbReference type="PROSITE" id="PS50048"/>
    </source>
</evidence>
<dbReference type="InterPro" id="IPR001138">
    <property type="entry name" value="Zn2Cys6_DnaBD"/>
</dbReference>
<keyword evidence="3" id="KW-0238">DNA-binding</keyword>
<dbReference type="GO" id="GO:0008270">
    <property type="term" value="F:zinc ion binding"/>
    <property type="evidence" value="ECO:0007669"/>
    <property type="project" value="InterPro"/>
</dbReference>
<dbReference type="HOGENOM" id="CLU_036330_1_0_1"/>
<dbReference type="RefSeq" id="XP_040638441.1">
    <property type="nucleotide sequence ID" value="XM_040785482.1"/>
</dbReference>
<dbReference type="Proteomes" id="UP000019804">
    <property type="component" value="Unassembled WGS sequence"/>
</dbReference>
<dbReference type="GO" id="GO:0005634">
    <property type="term" value="C:nucleus"/>
    <property type="evidence" value="ECO:0007669"/>
    <property type="project" value="UniProtKB-SubCell"/>
</dbReference>
<dbReference type="AlphaFoldDB" id="A0A017SCI1"/>
<evidence type="ECO:0000256" key="2">
    <source>
        <dbReference type="ARBA" id="ARBA00023015"/>
    </source>
</evidence>
<organism evidence="7 8">
    <name type="scientific">Aspergillus ruber (strain CBS 135680)</name>
    <dbReference type="NCBI Taxonomy" id="1388766"/>
    <lineage>
        <taxon>Eukaryota</taxon>
        <taxon>Fungi</taxon>
        <taxon>Dikarya</taxon>
        <taxon>Ascomycota</taxon>
        <taxon>Pezizomycotina</taxon>
        <taxon>Eurotiomycetes</taxon>
        <taxon>Eurotiomycetidae</taxon>
        <taxon>Eurotiales</taxon>
        <taxon>Aspergillaceae</taxon>
        <taxon>Aspergillus</taxon>
        <taxon>Aspergillus subgen. Aspergillus</taxon>
    </lineage>
</organism>
<reference evidence="8" key="1">
    <citation type="journal article" date="2014" name="Nat. Commun.">
        <title>Genomic adaptations of the halophilic Dead Sea filamentous fungus Eurotium rubrum.</title>
        <authorList>
            <person name="Kis-Papo T."/>
            <person name="Weig A.R."/>
            <person name="Riley R."/>
            <person name="Persoh D."/>
            <person name="Salamov A."/>
            <person name="Sun H."/>
            <person name="Lipzen A."/>
            <person name="Wasser S.P."/>
            <person name="Rambold G."/>
            <person name="Grigoriev I.V."/>
            <person name="Nevo E."/>
        </authorList>
    </citation>
    <scope>NUCLEOTIDE SEQUENCE [LARGE SCALE GENOMIC DNA]</scope>
    <source>
        <strain evidence="8">CBS 135680</strain>
    </source>
</reference>
<keyword evidence="8" id="KW-1185">Reference proteome</keyword>
<dbReference type="GO" id="GO:0045944">
    <property type="term" value="P:positive regulation of transcription by RNA polymerase II"/>
    <property type="evidence" value="ECO:0007669"/>
    <property type="project" value="TreeGrafter"/>
</dbReference>
<evidence type="ECO:0000256" key="3">
    <source>
        <dbReference type="ARBA" id="ARBA00023125"/>
    </source>
</evidence>
<dbReference type="SUPFAM" id="SSF57701">
    <property type="entry name" value="Zn2/Cys6 DNA-binding domain"/>
    <property type="match status" value="1"/>
</dbReference>
<dbReference type="Gene3D" id="4.10.240.10">
    <property type="entry name" value="Zn(2)-C6 fungal-type DNA-binding domain"/>
    <property type="match status" value="1"/>
</dbReference>
<dbReference type="PANTHER" id="PTHR37534:SF38">
    <property type="entry name" value="ZN(2)-C6 FUNGAL-TYPE DOMAIN-CONTAINING PROTEIN"/>
    <property type="match status" value="1"/>
</dbReference>
<name>A0A017SCI1_ASPRC</name>
<dbReference type="PROSITE" id="PS50048">
    <property type="entry name" value="ZN2_CY6_FUNGAL_2"/>
    <property type="match status" value="1"/>
</dbReference>
<dbReference type="InterPro" id="IPR036864">
    <property type="entry name" value="Zn2-C6_fun-type_DNA-bd_sf"/>
</dbReference>
<protein>
    <recommendedName>
        <fullName evidence="6">Zn(2)-C6 fungal-type domain-containing protein</fullName>
    </recommendedName>
</protein>
<gene>
    <name evidence="7" type="ORF">EURHEDRAFT_480208</name>
</gene>
<dbReference type="Pfam" id="PF11951">
    <property type="entry name" value="Fungal_trans_2"/>
    <property type="match status" value="1"/>
</dbReference>
<evidence type="ECO:0000313" key="7">
    <source>
        <dbReference type="EMBL" id="EYE94753.1"/>
    </source>
</evidence>
<dbReference type="EMBL" id="KK088425">
    <property type="protein sequence ID" value="EYE94753.1"/>
    <property type="molecule type" value="Genomic_DNA"/>
</dbReference>
<dbReference type="GO" id="GO:0000981">
    <property type="term" value="F:DNA-binding transcription factor activity, RNA polymerase II-specific"/>
    <property type="evidence" value="ECO:0007669"/>
    <property type="project" value="InterPro"/>
</dbReference>
<evidence type="ECO:0000256" key="1">
    <source>
        <dbReference type="ARBA" id="ARBA00004123"/>
    </source>
</evidence>
<sequence>MPVQQLSDKTAPKDCKKCQLRRIKCDRSLPGCNKCAKRSLECPGYGIAVRWAQGVASRGKLQGKSIPLRDAPAATSSLPHGLNSVLSSVENMQDQLEVPPSPSNPCFLDPQTPHAPQLLQYFMERVARRLAWIDGPENPWRHVVLPLLEGSETVLSSILALTAHDMASQYPIGDVWCDKFQRISKSYQNKALRLLASELIILRRPPDSRSAHTISTPILASAIILCNAELLTAQEAGWRVHLQAAREVIQAETGRSLLQQQADRMEEFFLQEFYATSVWAHLTTFHDIDEIVQIPLAGSRDAVFTDFIRIIHQITQAERIKARAELLQLPPPDLIPCVDVHIQLELARRSAVCLGQSIQFWSDNDRCAFEHLAWMYFHASLIYSYQALADPRICQTPIRQSRDAILTNLHALSGTGNEMFAQNFVWPLFIAGTEFRGNRASQKLIERHLTNVMRISRTLDRNRVLSFLKDWWTLPNSQCISWIELARKRAWACGFFLA</sequence>
<dbReference type="CDD" id="cd00067">
    <property type="entry name" value="GAL4"/>
    <property type="match status" value="1"/>
</dbReference>
<evidence type="ECO:0000256" key="5">
    <source>
        <dbReference type="ARBA" id="ARBA00023242"/>
    </source>
</evidence>
<dbReference type="GO" id="GO:0000976">
    <property type="term" value="F:transcription cis-regulatory region binding"/>
    <property type="evidence" value="ECO:0007669"/>
    <property type="project" value="TreeGrafter"/>
</dbReference>
<comment type="subcellular location">
    <subcellularLocation>
        <location evidence="1">Nucleus</location>
    </subcellularLocation>
</comment>
<feature type="domain" description="Zn(2)-C6 fungal-type" evidence="6">
    <location>
        <begin position="14"/>
        <end position="42"/>
    </location>
</feature>
<evidence type="ECO:0000313" key="8">
    <source>
        <dbReference type="Proteomes" id="UP000019804"/>
    </source>
</evidence>
<dbReference type="Pfam" id="PF00172">
    <property type="entry name" value="Zn_clus"/>
    <property type="match status" value="1"/>
</dbReference>
<proteinExistence type="predicted"/>
<evidence type="ECO:0000256" key="4">
    <source>
        <dbReference type="ARBA" id="ARBA00023163"/>
    </source>
</evidence>
<dbReference type="PANTHER" id="PTHR37534">
    <property type="entry name" value="TRANSCRIPTIONAL ACTIVATOR PROTEIN UGA3"/>
    <property type="match status" value="1"/>
</dbReference>
<dbReference type="OrthoDB" id="3251668at2759"/>
<dbReference type="InterPro" id="IPR021858">
    <property type="entry name" value="Fun_TF"/>
</dbReference>
<dbReference type="GeneID" id="63700606"/>
<keyword evidence="5" id="KW-0539">Nucleus</keyword>
<dbReference type="SMART" id="SM00066">
    <property type="entry name" value="GAL4"/>
    <property type="match status" value="1"/>
</dbReference>
<keyword evidence="4" id="KW-0804">Transcription</keyword>
<keyword evidence="2" id="KW-0805">Transcription regulation</keyword>
<accession>A0A017SCI1</accession>